<dbReference type="Gene3D" id="2.60.40.4070">
    <property type="match status" value="1"/>
</dbReference>
<accession>A0A7V5H282</accession>
<dbReference type="Pfam" id="PF18962">
    <property type="entry name" value="Por_Secre_tail"/>
    <property type="match status" value="1"/>
</dbReference>
<dbReference type="Proteomes" id="UP000886111">
    <property type="component" value="Unassembled WGS sequence"/>
</dbReference>
<gene>
    <name evidence="3" type="ORF">ENL21_01950</name>
</gene>
<dbReference type="AlphaFoldDB" id="A0A7V5H282"/>
<reference evidence="3" key="1">
    <citation type="journal article" date="2020" name="mSystems">
        <title>Genome- and Community-Level Interaction Insights into Carbon Utilization and Element Cycling Functions of Hydrothermarchaeota in Hydrothermal Sediment.</title>
        <authorList>
            <person name="Zhou Z."/>
            <person name="Liu Y."/>
            <person name="Xu W."/>
            <person name="Pan J."/>
            <person name="Luo Z.H."/>
            <person name="Li M."/>
        </authorList>
    </citation>
    <scope>NUCLEOTIDE SEQUENCE [LARGE SCALE GENOMIC DNA]</scope>
    <source>
        <strain evidence="3">HyVt-76</strain>
    </source>
</reference>
<evidence type="ECO:0000313" key="3">
    <source>
        <dbReference type="EMBL" id="HHE54516.1"/>
    </source>
</evidence>
<organism evidence="3">
    <name type="scientific">Caldithrix abyssi</name>
    <dbReference type="NCBI Taxonomy" id="187145"/>
    <lineage>
        <taxon>Bacteria</taxon>
        <taxon>Pseudomonadati</taxon>
        <taxon>Calditrichota</taxon>
        <taxon>Calditrichia</taxon>
        <taxon>Calditrichales</taxon>
        <taxon>Calditrichaceae</taxon>
        <taxon>Caldithrix</taxon>
    </lineage>
</organism>
<dbReference type="Pfam" id="PF06452">
    <property type="entry name" value="CBM9_1"/>
    <property type="match status" value="1"/>
</dbReference>
<dbReference type="GO" id="GO:0016052">
    <property type="term" value="P:carbohydrate catabolic process"/>
    <property type="evidence" value="ECO:0007669"/>
    <property type="project" value="InterPro"/>
</dbReference>
<dbReference type="SUPFAM" id="SSF49344">
    <property type="entry name" value="CBD9-like"/>
    <property type="match status" value="1"/>
</dbReference>
<dbReference type="InterPro" id="IPR010502">
    <property type="entry name" value="Carb-bd_dom_fam9"/>
</dbReference>
<dbReference type="EMBL" id="DRTD01000143">
    <property type="protein sequence ID" value="HHE54516.1"/>
    <property type="molecule type" value="Genomic_DNA"/>
</dbReference>
<evidence type="ECO:0000259" key="1">
    <source>
        <dbReference type="Pfam" id="PF06452"/>
    </source>
</evidence>
<evidence type="ECO:0000259" key="2">
    <source>
        <dbReference type="Pfam" id="PF18962"/>
    </source>
</evidence>
<dbReference type="Gene3D" id="2.60.120.430">
    <property type="entry name" value="Galactose-binding lectin"/>
    <property type="match status" value="1"/>
</dbReference>
<comment type="caution">
    <text evidence="3">The sequence shown here is derived from an EMBL/GenBank/DDBJ whole genome shotgun (WGS) entry which is preliminary data.</text>
</comment>
<proteinExistence type="predicted"/>
<dbReference type="GO" id="GO:0004553">
    <property type="term" value="F:hydrolase activity, hydrolyzing O-glycosyl compounds"/>
    <property type="evidence" value="ECO:0007669"/>
    <property type="project" value="InterPro"/>
</dbReference>
<sequence length="686" mass="76722">MSSEGFWLPGSDWGLFVGNGKLDLDKIVGYTFEFSQSEALYQQPDDTVSGVIILDDFEAQGVAPVNLVFFNGKAVPGNVNMHVGWSGSAVVTDEDDAANQGTGCIKWVGGDAWDGINFDLESPKNLLFNWSTDSVQFKIKAPAETGDLTLVFWDVDEDEAKNDYAFQATYLLKESDMSYDGTWKQVKVPLRAFDRFAGVWDNDLGQMVAGEFDSTKVVGFGIWSSGQDLNGKVIYLDDIYTGSPVFDFVPPVQVSGVSAAPGDYYNLVYWTDVEGESGETYNVYASENPITDVNDPVVEVIATGISEDVQNTVHYLTYPLNDHSVTFYYAVECVDASGNVGPAGVSDAVTNTAQGVPTIADHAPENFAADGDFSDWDNILPWLIMPSQNNIAAGDFENDDDLTATVWLAMDDDYFYVAADVLDNVFHYDANLVDTWWTQDAFELFIGLWDQNGKRIHNTTPESSRGSEPDYKLIFVQDRYYNEYKNTYLGRGSAPELTPDDPDYHFEEFGGMDWALEAKIPLDSIAFGDDLRFHPQRGMRIMFDLVFHDNDGSGWEGNLSWSPNNRDMAYLDQHEWTYTWIGDTNHTVTGLQNDSREVINTFSLQQNYPNPFNPVTTINYSIARTSKVELNIYNMLGQKIVSLVNTHQNPGHYTVQWNAASFPSGVYLYKLKAGDFEKVRKMLLVK</sequence>
<dbReference type="InterPro" id="IPR013783">
    <property type="entry name" value="Ig-like_fold"/>
</dbReference>
<name>A0A7V5H282_CALAY</name>
<dbReference type="GO" id="GO:0030246">
    <property type="term" value="F:carbohydrate binding"/>
    <property type="evidence" value="ECO:0007669"/>
    <property type="project" value="InterPro"/>
</dbReference>
<feature type="domain" description="Carbohydrate-binding" evidence="1">
    <location>
        <begin position="389"/>
        <end position="572"/>
    </location>
</feature>
<dbReference type="Gene3D" id="2.60.40.10">
    <property type="entry name" value="Immunoglobulins"/>
    <property type="match status" value="1"/>
</dbReference>
<protein>
    <submittedName>
        <fullName evidence="3">T9SS type A sorting domain-containing protein</fullName>
    </submittedName>
</protein>
<dbReference type="NCBIfam" id="TIGR04183">
    <property type="entry name" value="Por_Secre_tail"/>
    <property type="match status" value="1"/>
</dbReference>
<dbReference type="Gene3D" id="2.60.40.1190">
    <property type="match status" value="1"/>
</dbReference>
<dbReference type="InterPro" id="IPR026444">
    <property type="entry name" value="Secre_tail"/>
</dbReference>
<feature type="domain" description="Secretion system C-terminal sorting" evidence="2">
    <location>
        <begin position="608"/>
        <end position="682"/>
    </location>
</feature>